<keyword evidence="2" id="KW-1185">Reference proteome</keyword>
<evidence type="ECO:0000313" key="1">
    <source>
        <dbReference type="EMBL" id="CAK9079892.1"/>
    </source>
</evidence>
<comment type="caution">
    <text evidence="1">The sequence shown here is derived from an EMBL/GenBank/DDBJ whole genome shotgun (WGS) entry which is preliminary data.</text>
</comment>
<proteinExistence type="predicted"/>
<evidence type="ECO:0000313" key="2">
    <source>
        <dbReference type="Proteomes" id="UP001642464"/>
    </source>
</evidence>
<gene>
    <name evidence="1" type="ORF">SCF082_LOCUS38117</name>
</gene>
<dbReference type="Proteomes" id="UP001642464">
    <property type="component" value="Unassembled WGS sequence"/>
</dbReference>
<sequence>MVSNLPLSSLTLKPPPDGLPCIGDFTTTCISYLFSGSRLHREPLDVNFSEVMKLAARFEQMISERRRLEEYKDVNDEELLSSLISRYNSYKANAALKRWQINGDQQSAILGIITGMCSEARALVRQHLDFNKYEESGYLTEQLKAAEYQVVVTNLSHDFKEAVLHMRDQISVGMEVVNSFMTKRAMMIVGDKNQGSLPALQRRIITDATNRFGAPTEIGKMHHIGFLDFSKFGRLTMIDINAAVDWAKQVLMANEDYSMVIAIAPLLASEGVLGGLRGEMRRIEDKFVDSGLECKMIQVPFDLSQLHGEYVTPESGTFFTHEQGRSPTDKEETAQWVAAPATLKSIIESCMSRVSSMKSQTCIIHHFTAYDGNLEKARWSKFEVSACWNKIKFP</sequence>
<accession>A0ABP0PWV8</accession>
<organism evidence="1 2">
    <name type="scientific">Durusdinium trenchii</name>
    <dbReference type="NCBI Taxonomy" id="1381693"/>
    <lineage>
        <taxon>Eukaryota</taxon>
        <taxon>Sar</taxon>
        <taxon>Alveolata</taxon>
        <taxon>Dinophyceae</taxon>
        <taxon>Suessiales</taxon>
        <taxon>Symbiodiniaceae</taxon>
        <taxon>Durusdinium</taxon>
    </lineage>
</organism>
<name>A0ABP0PWV8_9DINO</name>
<reference evidence="1 2" key="1">
    <citation type="submission" date="2024-02" db="EMBL/GenBank/DDBJ databases">
        <authorList>
            <person name="Chen Y."/>
            <person name="Shah S."/>
            <person name="Dougan E. K."/>
            <person name="Thang M."/>
            <person name="Chan C."/>
        </authorList>
    </citation>
    <scope>NUCLEOTIDE SEQUENCE [LARGE SCALE GENOMIC DNA]</scope>
</reference>
<protein>
    <submittedName>
        <fullName evidence="1">Uncharacterized protein</fullName>
    </submittedName>
</protein>
<dbReference type="EMBL" id="CAXAMM010038662">
    <property type="protein sequence ID" value="CAK9079892.1"/>
    <property type="molecule type" value="Genomic_DNA"/>
</dbReference>